<name>A0ABZ3IVY9_SPOA4</name>
<dbReference type="RefSeq" id="WP_169717054.1">
    <property type="nucleotide sequence ID" value="NZ_CP155571.1"/>
</dbReference>
<dbReference type="EMBL" id="CP155571">
    <property type="protein sequence ID" value="XFO70217.1"/>
    <property type="molecule type" value="Genomic_DNA"/>
</dbReference>
<feature type="domain" description="Antitoxin SocA-like Panacea" evidence="1">
    <location>
        <begin position="39"/>
        <end position="131"/>
    </location>
</feature>
<dbReference type="InterPro" id="IPR025272">
    <property type="entry name" value="SocA_Panacea"/>
</dbReference>
<evidence type="ECO:0000313" key="2">
    <source>
        <dbReference type="EMBL" id="XFO70217.1"/>
    </source>
</evidence>
<keyword evidence="3" id="KW-1185">Reference proteome</keyword>
<sequence>MAKLYRMDEALVKITIFDVANYFISLANLSSIFITHLKIQKLCYYAQAAHLVNYYNPLFNEEFQAWKHGPVCPDMYNYYKSYGFTPITSISMPLPEFDDSHIDSMRSVWDKYGSLDAKELERITHLDAPWKDAWSSRISNDVGQEVISLQSMQVFYQKKDNIGGANMPNTAFKMDSCISMITGGKIPATFKDRADAFTPEQLAIHCSSLASKKGLSREKIRARMAEIRRQNA</sequence>
<proteinExistence type="predicted"/>
<protein>
    <recommendedName>
        <fullName evidence="1">Antitoxin SocA-like Panacea domain-containing protein</fullName>
    </recommendedName>
</protein>
<evidence type="ECO:0000313" key="3">
    <source>
        <dbReference type="Proteomes" id="UP000216052"/>
    </source>
</evidence>
<accession>A0ABZ3IVY9</accession>
<gene>
    <name evidence="2" type="ORF">SPACI_002050</name>
</gene>
<organism evidence="2 3">
    <name type="scientific">Sporomusa acidovorans (strain ATCC 49682 / DSM 3132 / Mol)</name>
    <dbReference type="NCBI Taxonomy" id="1123286"/>
    <lineage>
        <taxon>Bacteria</taxon>
        <taxon>Bacillati</taxon>
        <taxon>Bacillota</taxon>
        <taxon>Negativicutes</taxon>
        <taxon>Selenomonadales</taxon>
        <taxon>Sporomusaceae</taxon>
        <taxon>Sporomusa</taxon>
    </lineage>
</organism>
<evidence type="ECO:0000259" key="1">
    <source>
        <dbReference type="Pfam" id="PF13274"/>
    </source>
</evidence>
<reference evidence="2" key="1">
    <citation type="submission" date="2024-05" db="EMBL/GenBank/DDBJ databases">
        <title>Isolation and characterization of Sporomusa carbonis sp. nov., a carboxydotrophic hydrogenogen in the genus of Sporomusa isolated from a charcoal burning pile.</title>
        <authorList>
            <person name="Boeer T."/>
            <person name="Rosenbaum F."/>
            <person name="Eysell L."/>
            <person name="Mueller V."/>
            <person name="Daniel R."/>
            <person name="Poehlein A."/>
        </authorList>
    </citation>
    <scope>NUCLEOTIDE SEQUENCE [LARGE SCALE GENOMIC DNA]</scope>
    <source>
        <strain evidence="2">DSM 3132</strain>
    </source>
</reference>
<dbReference type="Proteomes" id="UP000216052">
    <property type="component" value="Chromosome"/>
</dbReference>
<dbReference type="Pfam" id="PF13274">
    <property type="entry name" value="SocA_Panacea"/>
    <property type="match status" value="1"/>
</dbReference>